<dbReference type="InterPro" id="IPR035901">
    <property type="entry name" value="GIY-YIG_endonuc_sf"/>
</dbReference>
<dbReference type="Gene3D" id="3.40.1440.10">
    <property type="entry name" value="GIY-YIG endonuclease"/>
    <property type="match status" value="1"/>
</dbReference>
<dbReference type="InterPro" id="IPR000305">
    <property type="entry name" value="GIY-YIG_endonuc"/>
</dbReference>
<dbReference type="EMBL" id="AWXR01000003">
    <property type="protein sequence ID" value="ERM84623.1"/>
    <property type="molecule type" value="Genomic_DNA"/>
</dbReference>
<sequence length="47" mass="5456">MGHFFLYILFSTQLDRFYTGVTTLAVQKRIENHINKKYGGIVSVFDS</sequence>
<dbReference type="OrthoDB" id="1495241at2"/>
<accession>U5C3I5</accession>
<dbReference type="Proteomes" id="UP000016843">
    <property type="component" value="Unassembled WGS sequence"/>
</dbReference>
<proteinExistence type="predicted"/>
<comment type="caution">
    <text evidence="2">The sequence shown here is derived from an EMBL/GenBank/DDBJ whole genome shotgun (WGS) entry which is preliminary data.</text>
</comment>
<dbReference type="Pfam" id="PF01541">
    <property type="entry name" value="GIY-YIG"/>
    <property type="match status" value="1"/>
</dbReference>
<dbReference type="RefSeq" id="WP_019597149.1">
    <property type="nucleotide sequence ID" value="NZ_AWXR01000003.1"/>
</dbReference>
<feature type="domain" description="GIY-YIG" evidence="1">
    <location>
        <begin position="4"/>
        <end position="42"/>
    </location>
</feature>
<organism evidence="2 3">
    <name type="scientific">Rhodonellum psychrophilum GCM71 = DSM 17998</name>
    <dbReference type="NCBI Taxonomy" id="1123057"/>
    <lineage>
        <taxon>Bacteria</taxon>
        <taxon>Pseudomonadati</taxon>
        <taxon>Bacteroidota</taxon>
        <taxon>Cytophagia</taxon>
        <taxon>Cytophagales</taxon>
        <taxon>Cytophagaceae</taxon>
        <taxon>Rhodonellum</taxon>
    </lineage>
</organism>
<name>U5C3I5_9BACT</name>
<evidence type="ECO:0000313" key="2">
    <source>
        <dbReference type="EMBL" id="ERM84623.1"/>
    </source>
</evidence>
<reference evidence="2 3" key="1">
    <citation type="journal article" date="2013" name="Genome Announc.">
        <title>Draft Genome Sequence of the Psychrophilic and Alkaliphilic Rhodonellum psychrophilum Strain GCM71T.</title>
        <authorList>
            <person name="Hauptmann A.L."/>
            <person name="Glaring M.A."/>
            <person name="Hallin P.F."/>
            <person name="Prieme A."/>
            <person name="Stougaard P."/>
        </authorList>
    </citation>
    <scope>NUCLEOTIDE SEQUENCE [LARGE SCALE GENOMIC DNA]</scope>
    <source>
        <strain evidence="2 3">GCM71</strain>
    </source>
</reference>
<evidence type="ECO:0000259" key="1">
    <source>
        <dbReference type="Pfam" id="PF01541"/>
    </source>
</evidence>
<dbReference type="AlphaFoldDB" id="U5C3I5"/>
<evidence type="ECO:0000313" key="3">
    <source>
        <dbReference type="Proteomes" id="UP000016843"/>
    </source>
</evidence>
<keyword evidence="3" id="KW-1185">Reference proteome</keyword>
<protein>
    <recommendedName>
        <fullName evidence="1">GIY-YIG domain-containing protein</fullName>
    </recommendedName>
</protein>
<gene>
    <name evidence="2" type="ORF">P872_24720</name>
</gene>